<protein>
    <submittedName>
        <fullName evidence="8">ABC transporter permease</fullName>
    </submittedName>
</protein>
<dbReference type="InterPro" id="IPR051449">
    <property type="entry name" value="ABC-2_transporter_component"/>
</dbReference>
<dbReference type="RefSeq" id="WP_193735889.1">
    <property type="nucleotide sequence ID" value="NZ_CP063304.1"/>
</dbReference>
<dbReference type="Proteomes" id="UP000593601">
    <property type="component" value="Chromosome"/>
</dbReference>
<sequence>MKKFLTVLKFEIGNYFKNKSFLLTTVGLTLLMVGVVIVPTFFMGGSKKADAGEDTKNTLAFFDEKGYLGNPKEFEQLLPQYDWLNCSEERELKEAVKSEKAEAGFIVQGETKYTYVVENRSMMDNIQESFESGMLKSYRMKTLTEQGIDAGIVESLYEKPLQSDTMILGKDSAKNYTYTYVLVFVMYFFVLLYGQMIATSITSEKSNRAIEILVTSANSNSLIFGKVVAGAVCSLFQGGLILGAGVASYRMVRSAWNNRLDFLFDIPLNAWLAFILFGILGYLLYAFLFGMLGALVSKTEDISKSATPVTIIYIVAFFVAIFGMNTPDSVLMKAASFIPFTASNSMFIRVAMGSVTAAEVVISVLILAASCGLVGFLAAKIFRFGTLMYGNPIKFSVALKKIREK</sequence>
<feature type="transmembrane region" description="Helical" evidence="6">
    <location>
        <begin position="21"/>
        <end position="42"/>
    </location>
</feature>
<keyword evidence="9" id="KW-1185">Reference proteome</keyword>
<dbReference type="InterPro" id="IPR013525">
    <property type="entry name" value="ABC2_TM"/>
</dbReference>
<keyword evidence="5 6" id="KW-0472">Membrane</keyword>
<dbReference type="PANTHER" id="PTHR30294">
    <property type="entry name" value="MEMBRANE COMPONENT OF ABC TRANSPORTER YHHJ-RELATED"/>
    <property type="match status" value="1"/>
</dbReference>
<dbReference type="GO" id="GO:0005886">
    <property type="term" value="C:plasma membrane"/>
    <property type="evidence" value="ECO:0007669"/>
    <property type="project" value="UniProtKB-SubCell"/>
</dbReference>
<reference evidence="8 9" key="1">
    <citation type="submission" date="2020-10" db="EMBL/GenBank/DDBJ databases">
        <title>Blautia liquoris sp.nov., isolated from the mud in a fermentation cellar used for the production of Chinese strong-flavoured liquor.</title>
        <authorList>
            <person name="Lu L."/>
        </authorList>
    </citation>
    <scope>NUCLEOTIDE SEQUENCE [LARGE SCALE GENOMIC DNA]</scope>
    <source>
        <strain evidence="8 9">LZLJ-3</strain>
    </source>
</reference>
<evidence type="ECO:0000256" key="2">
    <source>
        <dbReference type="ARBA" id="ARBA00022475"/>
    </source>
</evidence>
<dbReference type="PANTHER" id="PTHR30294:SF29">
    <property type="entry name" value="MULTIDRUG ABC TRANSPORTER PERMEASE YBHS-RELATED"/>
    <property type="match status" value="1"/>
</dbReference>
<feature type="transmembrane region" description="Helical" evidence="6">
    <location>
        <begin position="178"/>
        <end position="202"/>
    </location>
</feature>
<feature type="domain" description="ABC-2 type transporter transmembrane" evidence="7">
    <location>
        <begin position="19"/>
        <end position="379"/>
    </location>
</feature>
<evidence type="ECO:0000259" key="7">
    <source>
        <dbReference type="Pfam" id="PF12698"/>
    </source>
</evidence>
<dbReference type="KEGG" id="bliq:INP51_00860"/>
<gene>
    <name evidence="8" type="ORF">INP51_00860</name>
</gene>
<feature type="transmembrane region" description="Helical" evidence="6">
    <location>
        <begin position="223"/>
        <end position="250"/>
    </location>
</feature>
<evidence type="ECO:0000256" key="6">
    <source>
        <dbReference type="SAM" id="Phobius"/>
    </source>
</evidence>
<evidence type="ECO:0000256" key="1">
    <source>
        <dbReference type="ARBA" id="ARBA00004651"/>
    </source>
</evidence>
<evidence type="ECO:0000256" key="3">
    <source>
        <dbReference type="ARBA" id="ARBA00022692"/>
    </source>
</evidence>
<feature type="transmembrane region" description="Helical" evidence="6">
    <location>
        <begin position="270"/>
        <end position="296"/>
    </location>
</feature>
<dbReference type="Pfam" id="PF12698">
    <property type="entry name" value="ABC2_membrane_3"/>
    <property type="match status" value="1"/>
</dbReference>
<feature type="transmembrane region" description="Helical" evidence="6">
    <location>
        <begin position="308"/>
        <end position="326"/>
    </location>
</feature>
<keyword evidence="3 6" id="KW-0812">Transmembrane</keyword>
<proteinExistence type="predicted"/>
<evidence type="ECO:0000313" key="8">
    <source>
        <dbReference type="EMBL" id="QOV19569.1"/>
    </source>
</evidence>
<name>A0A7M2RH55_9FIRM</name>
<accession>A0A7M2RH55</accession>
<keyword evidence="4 6" id="KW-1133">Transmembrane helix</keyword>
<dbReference type="EMBL" id="CP063304">
    <property type="protein sequence ID" value="QOV19569.1"/>
    <property type="molecule type" value="Genomic_DNA"/>
</dbReference>
<feature type="transmembrane region" description="Helical" evidence="6">
    <location>
        <begin position="346"/>
        <end position="379"/>
    </location>
</feature>
<evidence type="ECO:0000256" key="4">
    <source>
        <dbReference type="ARBA" id="ARBA00022989"/>
    </source>
</evidence>
<evidence type="ECO:0000256" key="5">
    <source>
        <dbReference type="ARBA" id="ARBA00023136"/>
    </source>
</evidence>
<dbReference type="AlphaFoldDB" id="A0A7M2RH55"/>
<organism evidence="8 9">
    <name type="scientific">Blautia liquoris</name>
    <dbReference type="NCBI Taxonomy" id="2779518"/>
    <lineage>
        <taxon>Bacteria</taxon>
        <taxon>Bacillati</taxon>
        <taxon>Bacillota</taxon>
        <taxon>Clostridia</taxon>
        <taxon>Lachnospirales</taxon>
        <taxon>Lachnospiraceae</taxon>
        <taxon>Blautia</taxon>
    </lineage>
</organism>
<keyword evidence="2" id="KW-1003">Cell membrane</keyword>
<evidence type="ECO:0000313" key="9">
    <source>
        <dbReference type="Proteomes" id="UP000593601"/>
    </source>
</evidence>
<comment type="subcellular location">
    <subcellularLocation>
        <location evidence="1">Cell membrane</location>
        <topology evidence="1">Multi-pass membrane protein</topology>
    </subcellularLocation>
</comment>
<dbReference type="GO" id="GO:0140359">
    <property type="term" value="F:ABC-type transporter activity"/>
    <property type="evidence" value="ECO:0007669"/>
    <property type="project" value="InterPro"/>
</dbReference>